<keyword evidence="4 7" id="KW-0812">Transmembrane</keyword>
<dbReference type="InterPro" id="IPR050638">
    <property type="entry name" value="AA-Vitamin_Transporters"/>
</dbReference>
<protein>
    <submittedName>
        <fullName evidence="9">DMT family transporter</fullName>
    </submittedName>
</protein>
<gene>
    <name evidence="9" type="ORF">IRY55_05040</name>
</gene>
<accession>A0A8J7KSM1</accession>
<dbReference type="EMBL" id="JADKPV010000001">
    <property type="protein sequence ID" value="MBF4500724.1"/>
    <property type="molecule type" value="Genomic_DNA"/>
</dbReference>
<feature type="transmembrane region" description="Helical" evidence="7">
    <location>
        <begin position="256"/>
        <end position="274"/>
    </location>
</feature>
<feature type="transmembrane region" description="Helical" evidence="7">
    <location>
        <begin position="36"/>
        <end position="57"/>
    </location>
</feature>
<dbReference type="SUPFAM" id="SSF103481">
    <property type="entry name" value="Multidrug resistance efflux transporter EmrE"/>
    <property type="match status" value="1"/>
</dbReference>
<proteinExistence type="inferred from homology"/>
<evidence type="ECO:0000256" key="4">
    <source>
        <dbReference type="ARBA" id="ARBA00022692"/>
    </source>
</evidence>
<dbReference type="RefSeq" id="WP_194562148.1">
    <property type="nucleotide sequence ID" value="NZ_JADKPV010000001.1"/>
</dbReference>
<evidence type="ECO:0000313" key="10">
    <source>
        <dbReference type="Proteomes" id="UP000622653"/>
    </source>
</evidence>
<evidence type="ECO:0000256" key="3">
    <source>
        <dbReference type="ARBA" id="ARBA00022475"/>
    </source>
</evidence>
<dbReference type="AlphaFoldDB" id="A0A8J7KSM1"/>
<organism evidence="9 10">
    <name type="scientific">Savagea serpentis</name>
    <dbReference type="NCBI Taxonomy" id="2785297"/>
    <lineage>
        <taxon>Bacteria</taxon>
        <taxon>Bacillati</taxon>
        <taxon>Bacillota</taxon>
        <taxon>Bacilli</taxon>
        <taxon>Bacillales</taxon>
        <taxon>Caryophanaceae</taxon>
        <taxon>Savagea</taxon>
    </lineage>
</organism>
<feature type="domain" description="EamA" evidence="8">
    <location>
        <begin position="8"/>
        <end position="145"/>
    </location>
</feature>
<evidence type="ECO:0000259" key="8">
    <source>
        <dbReference type="Pfam" id="PF00892"/>
    </source>
</evidence>
<reference evidence="9" key="1">
    <citation type="submission" date="2020-11" db="EMBL/GenBank/DDBJ databases">
        <title>Multidrug resistant novel bacterium Savagea serpentis sp. nov., isolated from the scats of a vine snake (Ahaetulla nasuta).</title>
        <authorList>
            <person name="Venkata Ramana V."/>
            <person name="Vikas Patil S."/>
            <person name="Yogita Lugani V."/>
        </authorList>
    </citation>
    <scope>NUCLEOTIDE SEQUENCE</scope>
    <source>
        <strain evidence="9">SN6</strain>
    </source>
</reference>
<evidence type="ECO:0000256" key="5">
    <source>
        <dbReference type="ARBA" id="ARBA00022989"/>
    </source>
</evidence>
<evidence type="ECO:0000256" key="7">
    <source>
        <dbReference type="SAM" id="Phobius"/>
    </source>
</evidence>
<feature type="transmembrane region" description="Helical" evidence="7">
    <location>
        <begin position="69"/>
        <end position="89"/>
    </location>
</feature>
<comment type="similarity">
    <text evidence="2">Belongs to the EamA transporter family.</text>
</comment>
<comment type="subcellular location">
    <subcellularLocation>
        <location evidence="1">Cell membrane</location>
        <topology evidence="1">Multi-pass membrane protein</topology>
    </subcellularLocation>
</comment>
<evidence type="ECO:0000256" key="2">
    <source>
        <dbReference type="ARBA" id="ARBA00007362"/>
    </source>
</evidence>
<keyword evidence="5 7" id="KW-1133">Transmembrane helix</keyword>
<dbReference type="Pfam" id="PF00892">
    <property type="entry name" value="EamA"/>
    <property type="match status" value="1"/>
</dbReference>
<dbReference type="InterPro" id="IPR000620">
    <property type="entry name" value="EamA_dom"/>
</dbReference>
<feature type="transmembrane region" description="Helical" evidence="7">
    <location>
        <begin position="158"/>
        <end position="181"/>
    </location>
</feature>
<keyword evidence="10" id="KW-1185">Reference proteome</keyword>
<dbReference type="GO" id="GO:0005886">
    <property type="term" value="C:plasma membrane"/>
    <property type="evidence" value="ECO:0007669"/>
    <property type="project" value="UniProtKB-SubCell"/>
</dbReference>
<feature type="transmembrane region" description="Helical" evidence="7">
    <location>
        <begin position="226"/>
        <end position="244"/>
    </location>
</feature>
<dbReference type="Proteomes" id="UP000622653">
    <property type="component" value="Unassembled WGS sequence"/>
</dbReference>
<feature type="transmembrane region" description="Helical" evidence="7">
    <location>
        <begin position="193"/>
        <end position="214"/>
    </location>
</feature>
<feature type="transmembrane region" description="Helical" evidence="7">
    <location>
        <begin position="101"/>
        <end position="121"/>
    </location>
</feature>
<dbReference type="PANTHER" id="PTHR32322:SF18">
    <property type="entry name" value="S-ADENOSYLMETHIONINE_S-ADENOSYLHOMOCYSTEINE TRANSPORTER"/>
    <property type="match status" value="1"/>
</dbReference>
<evidence type="ECO:0000313" key="9">
    <source>
        <dbReference type="EMBL" id="MBF4500724.1"/>
    </source>
</evidence>
<feature type="transmembrane region" description="Helical" evidence="7">
    <location>
        <begin position="128"/>
        <end position="146"/>
    </location>
</feature>
<dbReference type="InterPro" id="IPR037185">
    <property type="entry name" value="EmrE-like"/>
</dbReference>
<feature type="transmembrane region" description="Helical" evidence="7">
    <location>
        <begin position="280"/>
        <end position="299"/>
    </location>
</feature>
<dbReference type="PANTHER" id="PTHR32322">
    <property type="entry name" value="INNER MEMBRANE TRANSPORTER"/>
    <property type="match status" value="1"/>
</dbReference>
<keyword evidence="3" id="KW-1003">Cell membrane</keyword>
<name>A0A8J7KSM1_9BACL</name>
<keyword evidence="6 7" id="KW-0472">Membrane</keyword>
<evidence type="ECO:0000256" key="6">
    <source>
        <dbReference type="ARBA" id="ARBA00023136"/>
    </source>
</evidence>
<sequence>MRNNIFVGALLAIIASASWGAMFPVANDAFLHIDPFYFTIIRYLPVALILSVALWMVEGKEAFKTEGNGFQIWFFGTMGFTVYNLFIFWGQNMLGDSGVVLASIMESLAPIISVLIVWGLYKQRPHAFTMFTVVGAFVGVLLVVTNGDFLSLFGPGRLVPFIILLIAAGGWAFYTIGGSVFPRWTVLRYSALSVLYGTLTATVVVMISSLIGWIDVPTMAEVYTVRYHMLFMIFIPGLLALIFWNQAVVILKPINAILFINVAPVTTIIIRVLQGYTVSFYEIAGVLIVSVMIIANNLYQRSLLQHERRKRLSLKNKAKTASSLQ</sequence>
<evidence type="ECO:0000256" key="1">
    <source>
        <dbReference type="ARBA" id="ARBA00004651"/>
    </source>
</evidence>
<comment type="caution">
    <text evidence="9">The sequence shown here is derived from an EMBL/GenBank/DDBJ whole genome shotgun (WGS) entry which is preliminary data.</text>
</comment>